<feature type="chain" id="PRO_5032984822" description="Bulb-type lectin domain-containing protein" evidence="2">
    <location>
        <begin position="25"/>
        <end position="359"/>
    </location>
</feature>
<feature type="domain" description="Bulb-type lectin" evidence="3">
    <location>
        <begin position="174"/>
        <end position="281"/>
    </location>
</feature>
<organism evidence="4 5">
    <name type="scientific">Vanilla planifolia</name>
    <name type="common">Vanilla</name>
    <dbReference type="NCBI Taxonomy" id="51239"/>
    <lineage>
        <taxon>Eukaryota</taxon>
        <taxon>Viridiplantae</taxon>
        <taxon>Streptophyta</taxon>
        <taxon>Embryophyta</taxon>
        <taxon>Tracheophyta</taxon>
        <taxon>Spermatophyta</taxon>
        <taxon>Magnoliopsida</taxon>
        <taxon>Liliopsida</taxon>
        <taxon>Asparagales</taxon>
        <taxon>Orchidaceae</taxon>
        <taxon>Vanilloideae</taxon>
        <taxon>Vanilleae</taxon>
        <taxon>Vanilla</taxon>
    </lineage>
</organism>
<protein>
    <recommendedName>
        <fullName evidence="3">Bulb-type lectin domain-containing protein</fullName>
    </recommendedName>
</protein>
<gene>
    <name evidence="4" type="ORF">HPP92_020879</name>
</gene>
<evidence type="ECO:0000313" key="5">
    <source>
        <dbReference type="Proteomes" id="UP000636800"/>
    </source>
</evidence>
<name>A0A835UGA8_VANPL</name>
<dbReference type="OrthoDB" id="9948461at2759"/>
<evidence type="ECO:0000259" key="3">
    <source>
        <dbReference type="PROSITE" id="PS50927"/>
    </source>
</evidence>
<reference evidence="4 5" key="1">
    <citation type="journal article" date="2020" name="Nat. Food">
        <title>A phased Vanilla planifolia genome enables genetic improvement of flavour and production.</title>
        <authorList>
            <person name="Hasing T."/>
            <person name="Tang H."/>
            <person name="Brym M."/>
            <person name="Khazi F."/>
            <person name="Huang T."/>
            <person name="Chambers A.H."/>
        </authorList>
    </citation>
    <scope>NUCLEOTIDE SEQUENCE [LARGE SCALE GENOMIC DNA]</scope>
    <source>
        <tissue evidence="4">Leaf</tissue>
    </source>
</reference>
<dbReference type="PROSITE" id="PS50927">
    <property type="entry name" value="BULB_LECTIN"/>
    <property type="match status" value="2"/>
</dbReference>
<dbReference type="Proteomes" id="UP000636800">
    <property type="component" value="Chromosome 11"/>
</dbReference>
<evidence type="ECO:0000256" key="2">
    <source>
        <dbReference type="SAM" id="SignalP"/>
    </source>
</evidence>
<evidence type="ECO:0000256" key="1">
    <source>
        <dbReference type="SAM" id="MobiDB-lite"/>
    </source>
</evidence>
<dbReference type="InterPro" id="IPR036426">
    <property type="entry name" value="Bulb-type_lectin_dom_sf"/>
</dbReference>
<dbReference type="InterPro" id="IPR001480">
    <property type="entry name" value="Bulb-type_lectin_dom"/>
</dbReference>
<dbReference type="GO" id="GO:0051707">
    <property type="term" value="P:response to other organism"/>
    <property type="evidence" value="ECO:0007669"/>
    <property type="project" value="UniProtKB-ARBA"/>
</dbReference>
<dbReference type="AlphaFoldDB" id="A0A835UGA8"/>
<keyword evidence="2" id="KW-0732">Signal</keyword>
<dbReference type="EMBL" id="JADCNL010000011">
    <property type="protein sequence ID" value="KAG0460582.1"/>
    <property type="molecule type" value="Genomic_DNA"/>
</dbReference>
<feature type="domain" description="Bulb-type lectin" evidence="3">
    <location>
        <begin position="25"/>
        <end position="147"/>
    </location>
</feature>
<evidence type="ECO:0000313" key="4">
    <source>
        <dbReference type="EMBL" id="KAG0460582.1"/>
    </source>
</evidence>
<sequence>MATVILILTTTMICLVFIVSSASSDYVLYNGEVLMAGQNLTNGSHQLTMQANCDLVLYHSGHYDKPMWKSNSSMSRGDGDSNNNQRNRSCYAVLKQNGELVVRRDVHYLLWTSAKKAKKGKYVLVLDPAGHIGIYGTRRWISNNQREMEQGQETTATASGRPSPSSESTWDYVLYSSSGHGRLTTGTKLKYGEYELGFSRHCNLAINNTRMGRTLWQTNTNAATCFLELDSNGELTVKHGSQRLWSNNKKGDRGRYVAVLGFDGRFAIYGPLLWSNAKFDDISSNFAMPVHRESTYSDNQALVGGIVVAIVGEVESHGLEGAIEKELNKVRSTDEPQSSELFSLVLQRQPTGSPSHLSI</sequence>
<dbReference type="SUPFAM" id="SSF51110">
    <property type="entry name" value="alpha-D-mannose-specific plant lectins"/>
    <property type="match status" value="2"/>
</dbReference>
<dbReference type="SMART" id="SM00108">
    <property type="entry name" value="B_lectin"/>
    <property type="match status" value="2"/>
</dbReference>
<dbReference type="Gene3D" id="2.90.10.10">
    <property type="entry name" value="Bulb-type lectin domain"/>
    <property type="match status" value="2"/>
</dbReference>
<accession>A0A835UGA8</accession>
<feature type="signal peptide" evidence="2">
    <location>
        <begin position="1"/>
        <end position="24"/>
    </location>
</feature>
<feature type="region of interest" description="Disordered" evidence="1">
    <location>
        <begin position="147"/>
        <end position="167"/>
    </location>
</feature>
<proteinExistence type="predicted"/>
<comment type="caution">
    <text evidence="4">The sequence shown here is derived from an EMBL/GenBank/DDBJ whole genome shotgun (WGS) entry which is preliminary data.</text>
</comment>
<keyword evidence="5" id="KW-1185">Reference proteome</keyword>